<dbReference type="AlphaFoldDB" id="A0AAN7VZ64"/>
<evidence type="ECO:0000313" key="2">
    <source>
        <dbReference type="Proteomes" id="UP001306508"/>
    </source>
</evidence>
<proteinExistence type="predicted"/>
<dbReference type="EMBL" id="JAWIZZ010000059">
    <property type="protein sequence ID" value="KAK5774019.1"/>
    <property type="molecule type" value="Genomic_DNA"/>
</dbReference>
<name>A0AAN7VZ64_9SACH</name>
<organism evidence="1 2">
    <name type="scientific">Arxiozyma heterogenica</name>
    <dbReference type="NCBI Taxonomy" id="278026"/>
    <lineage>
        <taxon>Eukaryota</taxon>
        <taxon>Fungi</taxon>
        <taxon>Dikarya</taxon>
        <taxon>Ascomycota</taxon>
        <taxon>Saccharomycotina</taxon>
        <taxon>Saccharomycetes</taxon>
        <taxon>Saccharomycetales</taxon>
        <taxon>Saccharomycetaceae</taxon>
        <taxon>Arxiozyma</taxon>
    </lineage>
</organism>
<evidence type="ECO:0000313" key="1">
    <source>
        <dbReference type="EMBL" id="KAK5774019.1"/>
    </source>
</evidence>
<keyword evidence="2" id="KW-1185">Reference proteome</keyword>
<accession>A0AAN7VZ64</accession>
<sequence length="118" mass="13569">MSQDRLKYDTTYTITLVDGDSSSSSEVVDIVTPSSSTLYTTAYNHLRTLDKLDLHFIKNYAENIYGVYKQTHIDPSLFLFLEIFSSKSCFNDLQKSLLNKKVVIICLLFNSFDKYTNN</sequence>
<gene>
    <name evidence="1" type="ORF">RI543_004777</name>
</gene>
<dbReference type="Proteomes" id="UP001306508">
    <property type="component" value="Unassembled WGS sequence"/>
</dbReference>
<comment type="caution">
    <text evidence="1">The sequence shown here is derived from an EMBL/GenBank/DDBJ whole genome shotgun (WGS) entry which is preliminary data.</text>
</comment>
<reference evidence="2" key="1">
    <citation type="submission" date="2023-07" db="EMBL/GenBank/DDBJ databases">
        <title>A draft genome of Kazachstania heterogenica Y-27499.</title>
        <authorList>
            <person name="Donic C."/>
            <person name="Kralova J.S."/>
            <person name="Fidel L."/>
            <person name="Ben-Dor S."/>
            <person name="Jung S."/>
        </authorList>
    </citation>
    <scope>NUCLEOTIDE SEQUENCE [LARGE SCALE GENOMIC DNA]</scope>
    <source>
        <strain evidence="2">Y27499</strain>
    </source>
</reference>
<protein>
    <submittedName>
        <fullName evidence="1">Uncharacterized protein</fullName>
    </submittedName>
</protein>